<accession>A0A6J7I3P0</accession>
<organism evidence="1">
    <name type="scientific">freshwater metagenome</name>
    <dbReference type="NCBI Taxonomy" id="449393"/>
    <lineage>
        <taxon>unclassified sequences</taxon>
        <taxon>metagenomes</taxon>
        <taxon>ecological metagenomes</taxon>
    </lineage>
</organism>
<sequence>MQGAEHEVARLGRGERDGNGLEIAHLADEDDVRVLAQRMLQGIAERQGVVADLALVHHAEAVPVHELDRVLNRHDVGLARAIRLVDDRRQGCGLTGAGRTGDKYEAAREVSEVTEVLRHVQRLKRLDLPRNGAEHSPDRAALLKEVHAESRGSRQLVGEVEFL</sequence>
<proteinExistence type="predicted"/>
<evidence type="ECO:0000313" key="1">
    <source>
        <dbReference type="EMBL" id="CAB4925301.1"/>
    </source>
</evidence>
<dbReference type="AlphaFoldDB" id="A0A6J7I3P0"/>
<name>A0A6J7I3P0_9ZZZZ</name>
<protein>
    <submittedName>
        <fullName evidence="1">Unannotated protein</fullName>
    </submittedName>
</protein>
<gene>
    <name evidence="1" type="ORF">UFOPK3720_00440</name>
</gene>
<reference evidence="1" key="1">
    <citation type="submission" date="2020-05" db="EMBL/GenBank/DDBJ databases">
        <authorList>
            <person name="Chiriac C."/>
            <person name="Salcher M."/>
            <person name="Ghai R."/>
            <person name="Kavagutti S V."/>
        </authorList>
    </citation>
    <scope>NUCLEOTIDE SEQUENCE</scope>
</reference>
<dbReference type="EMBL" id="CAFBNB010000058">
    <property type="protein sequence ID" value="CAB4925301.1"/>
    <property type="molecule type" value="Genomic_DNA"/>
</dbReference>